<evidence type="ECO:0000256" key="1">
    <source>
        <dbReference type="ARBA" id="ARBA00023172"/>
    </source>
</evidence>
<gene>
    <name evidence="3" type="ORF">SAMN02745906_4209</name>
</gene>
<accession>A0ABY1CGX4</accession>
<dbReference type="PROSITE" id="PS51898">
    <property type="entry name" value="TYR_RECOMBINASE"/>
    <property type="match status" value="1"/>
</dbReference>
<keyword evidence="4" id="KW-1185">Reference proteome</keyword>
<dbReference type="InterPro" id="IPR011010">
    <property type="entry name" value="DNA_brk_join_enz"/>
</dbReference>
<dbReference type="InterPro" id="IPR002104">
    <property type="entry name" value="Integrase_catalytic"/>
</dbReference>
<protein>
    <submittedName>
        <fullName evidence="3">Phage integrase family protein</fullName>
    </submittedName>
</protein>
<dbReference type="Gene3D" id="1.10.443.10">
    <property type="entry name" value="Intergrase catalytic core"/>
    <property type="match status" value="1"/>
</dbReference>
<dbReference type="Pfam" id="PF00589">
    <property type="entry name" value="Phage_integrase"/>
    <property type="match status" value="1"/>
</dbReference>
<organism evidence="3 4">
    <name type="scientific">Lacrimispora sphenoides JCM 1415</name>
    <dbReference type="NCBI Taxonomy" id="1297793"/>
    <lineage>
        <taxon>Bacteria</taxon>
        <taxon>Bacillati</taxon>
        <taxon>Bacillota</taxon>
        <taxon>Clostridia</taxon>
        <taxon>Lachnospirales</taxon>
        <taxon>Lachnospiraceae</taxon>
        <taxon>Lacrimispora</taxon>
    </lineage>
</organism>
<dbReference type="InterPro" id="IPR013762">
    <property type="entry name" value="Integrase-like_cat_sf"/>
</dbReference>
<evidence type="ECO:0000313" key="4">
    <source>
        <dbReference type="Proteomes" id="UP000198970"/>
    </source>
</evidence>
<keyword evidence="1" id="KW-0233">DNA recombination</keyword>
<dbReference type="Proteomes" id="UP000198970">
    <property type="component" value="Chromosome I"/>
</dbReference>
<proteinExistence type="predicted"/>
<sequence>MPDYSNIWIVRDKLYSNVYRVTDYKHPFDTYSGEDVLVFEEFRSDLPIGNVLNYLDIYPLQLPARYNNRQACYNFVYIVSNWKLEDQYYNIRLEQPETYYALMRRIHKVRVYDNPDKLLDDQTMNDDLTFNPRTYENVTHIKGNTDYGYRYMPLTDGAKQVLKRIKAINPNGEFILMNEGNQLTTITFNRHLKAYCNSVGIEPRTSHKIRFTVASLLYKNGVPPTTLQRLLGHSTLAMTLHYLRDITPEEDTVNAMKAVLG</sequence>
<reference evidence="3 4" key="1">
    <citation type="submission" date="2016-10" db="EMBL/GenBank/DDBJ databases">
        <authorList>
            <person name="Varghese N."/>
            <person name="Submissions S."/>
        </authorList>
    </citation>
    <scope>NUCLEOTIDE SEQUENCE [LARGE SCALE GENOMIC DNA]</scope>
    <source>
        <strain evidence="3 4">ATCC 19403</strain>
    </source>
</reference>
<dbReference type="RefSeq" id="WP_054792166.1">
    <property type="nucleotide sequence ID" value="NZ_LT630003.1"/>
</dbReference>
<feature type="domain" description="Tyr recombinase" evidence="2">
    <location>
        <begin position="77"/>
        <end position="256"/>
    </location>
</feature>
<evidence type="ECO:0000313" key="3">
    <source>
        <dbReference type="EMBL" id="SEU03536.1"/>
    </source>
</evidence>
<name>A0ABY1CGX4_9FIRM</name>
<dbReference type="SUPFAM" id="SSF56349">
    <property type="entry name" value="DNA breaking-rejoining enzymes"/>
    <property type="match status" value="1"/>
</dbReference>
<evidence type="ECO:0000259" key="2">
    <source>
        <dbReference type="PROSITE" id="PS51898"/>
    </source>
</evidence>
<dbReference type="EMBL" id="LT630003">
    <property type="protein sequence ID" value="SEU03536.1"/>
    <property type="molecule type" value="Genomic_DNA"/>
</dbReference>